<comment type="function">
    <text evidence="11">DNA-dependent RNA polymerase catalyzes the transcription of DNA into RNA using the four ribonucleoside triphosphates as substrates.</text>
</comment>
<dbReference type="SUPFAM" id="SSF55257">
    <property type="entry name" value="RBP11-like subunits of RNA polymerase"/>
    <property type="match status" value="1"/>
</dbReference>
<dbReference type="SUPFAM" id="SSF56553">
    <property type="entry name" value="Insert subdomain of RNA polymerase alpha subunit"/>
    <property type="match status" value="1"/>
</dbReference>
<evidence type="ECO:0000313" key="14">
    <source>
        <dbReference type="Proteomes" id="UP000177458"/>
    </source>
</evidence>
<comment type="subunit">
    <text evidence="11">Homodimer. The RNAP catalytic core consists of 2 alpha, 1 beta, 1 beta' and 1 omega subunit. When a sigma factor is associated with the core the holoenzyme is formed, which can initiate transcription.</text>
</comment>
<evidence type="ECO:0000256" key="8">
    <source>
        <dbReference type="ARBA" id="ARBA00032524"/>
    </source>
</evidence>
<reference evidence="13 14" key="1">
    <citation type="journal article" date="2016" name="Nat. Commun.">
        <title>Thousands of microbial genomes shed light on interconnected biogeochemical processes in an aquifer system.</title>
        <authorList>
            <person name="Anantharaman K."/>
            <person name="Brown C.T."/>
            <person name="Hug L.A."/>
            <person name="Sharon I."/>
            <person name="Castelle C.J."/>
            <person name="Probst A.J."/>
            <person name="Thomas B.C."/>
            <person name="Singh A."/>
            <person name="Wilkins M.J."/>
            <person name="Karaoz U."/>
            <person name="Brodie E.L."/>
            <person name="Williams K.H."/>
            <person name="Hubbard S.S."/>
            <person name="Banfield J.F."/>
        </authorList>
    </citation>
    <scope>NUCLEOTIDE SEQUENCE [LARGE SCALE GENOMIC DNA]</scope>
</reference>
<protein>
    <recommendedName>
        <fullName evidence="3 11">DNA-directed RNA polymerase subunit alpha</fullName>
        <shortName evidence="11">RNAP subunit alpha</shortName>
        <ecNumber evidence="2 11">2.7.7.6</ecNumber>
    </recommendedName>
    <alternativeName>
        <fullName evidence="9 11">RNA polymerase subunit alpha</fullName>
    </alternativeName>
    <alternativeName>
        <fullName evidence="8 11">Transcriptase subunit alpha</fullName>
    </alternativeName>
</protein>
<dbReference type="Pfam" id="PF01193">
    <property type="entry name" value="RNA_pol_L"/>
    <property type="match status" value="1"/>
</dbReference>
<dbReference type="AlphaFoldDB" id="A0A1F4UWG5"/>
<keyword evidence="4 11" id="KW-0240">DNA-directed RNA polymerase</keyword>
<dbReference type="Gene3D" id="3.30.1360.10">
    <property type="entry name" value="RNA polymerase, RBP11-like subunit"/>
    <property type="match status" value="1"/>
</dbReference>
<evidence type="ECO:0000256" key="7">
    <source>
        <dbReference type="ARBA" id="ARBA00023163"/>
    </source>
</evidence>
<dbReference type="GO" id="GO:0006351">
    <property type="term" value="P:DNA-templated transcription"/>
    <property type="evidence" value="ECO:0007669"/>
    <property type="project" value="UniProtKB-UniRule"/>
</dbReference>
<evidence type="ECO:0000256" key="5">
    <source>
        <dbReference type="ARBA" id="ARBA00022679"/>
    </source>
</evidence>
<evidence type="ECO:0000256" key="11">
    <source>
        <dbReference type="HAMAP-Rule" id="MF_00059"/>
    </source>
</evidence>
<evidence type="ECO:0000256" key="1">
    <source>
        <dbReference type="ARBA" id="ARBA00007123"/>
    </source>
</evidence>
<feature type="region of interest" description="Alpha C-terminal domain (alpha-CTD)" evidence="11">
    <location>
        <begin position="241"/>
        <end position="309"/>
    </location>
</feature>
<dbReference type="GO" id="GO:0000428">
    <property type="term" value="C:DNA-directed RNA polymerase complex"/>
    <property type="evidence" value="ECO:0007669"/>
    <property type="project" value="UniProtKB-KW"/>
</dbReference>
<gene>
    <name evidence="11" type="primary">rpoA</name>
    <name evidence="13" type="ORF">A3A69_02355</name>
</gene>
<comment type="caution">
    <text evidence="13">The sequence shown here is derived from an EMBL/GenBank/DDBJ whole genome shotgun (WGS) entry which is preliminary data.</text>
</comment>
<dbReference type="GO" id="GO:0005737">
    <property type="term" value="C:cytoplasm"/>
    <property type="evidence" value="ECO:0007669"/>
    <property type="project" value="UniProtKB-ARBA"/>
</dbReference>
<comment type="domain">
    <text evidence="11">The N-terminal domain is essential for RNAP assembly and basal transcription, whereas the C-terminal domain is involved in interaction with transcriptional regulators and with upstream promoter elements.</text>
</comment>
<dbReference type="FunFam" id="2.170.120.12:FF:000001">
    <property type="entry name" value="DNA-directed RNA polymerase subunit alpha"/>
    <property type="match status" value="1"/>
</dbReference>
<accession>A0A1F4UWG5</accession>
<dbReference type="NCBIfam" id="NF003519">
    <property type="entry name" value="PRK05182.2-5"/>
    <property type="match status" value="1"/>
</dbReference>
<evidence type="ECO:0000256" key="4">
    <source>
        <dbReference type="ARBA" id="ARBA00022478"/>
    </source>
</evidence>
<dbReference type="InterPro" id="IPR036643">
    <property type="entry name" value="RNApol_insert_sf"/>
</dbReference>
<dbReference type="Gene3D" id="1.10.150.20">
    <property type="entry name" value="5' to 3' exonuclease, C-terminal subdomain"/>
    <property type="match status" value="1"/>
</dbReference>
<dbReference type="Gene3D" id="2.170.120.12">
    <property type="entry name" value="DNA-directed RNA polymerase, insert domain"/>
    <property type="match status" value="1"/>
</dbReference>
<dbReference type="Pfam" id="PF03118">
    <property type="entry name" value="RNA_pol_A_CTD"/>
    <property type="match status" value="1"/>
</dbReference>
<dbReference type="SUPFAM" id="SSF47789">
    <property type="entry name" value="C-terminal domain of RNA polymerase alpha subunit"/>
    <property type="match status" value="1"/>
</dbReference>
<comment type="similarity">
    <text evidence="1 11">Belongs to the RNA polymerase alpha chain family.</text>
</comment>
<keyword evidence="7 11" id="KW-0804">Transcription</keyword>
<dbReference type="GO" id="GO:0003677">
    <property type="term" value="F:DNA binding"/>
    <property type="evidence" value="ECO:0007669"/>
    <property type="project" value="UniProtKB-UniRule"/>
</dbReference>
<dbReference type="CDD" id="cd06928">
    <property type="entry name" value="RNAP_alpha_NTD"/>
    <property type="match status" value="1"/>
</dbReference>
<feature type="domain" description="DNA-directed RNA polymerase RpoA/D/Rpb3-type" evidence="12">
    <location>
        <begin position="20"/>
        <end position="226"/>
    </location>
</feature>
<evidence type="ECO:0000256" key="6">
    <source>
        <dbReference type="ARBA" id="ARBA00022695"/>
    </source>
</evidence>
<evidence type="ECO:0000256" key="10">
    <source>
        <dbReference type="ARBA" id="ARBA00048552"/>
    </source>
</evidence>
<proteinExistence type="inferred from homology"/>
<evidence type="ECO:0000256" key="2">
    <source>
        <dbReference type="ARBA" id="ARBA00012418"/>
    </source>
</evidence>
<evidence type="ECO:0000256" key="9">
    <source>
        <dbReference type="ARBA" id="ARBA00033070"/>
    </source>
</evidence>
<evidence type="ECO:0000256" key="3">
    <source>
        <dbReference type="ARBA" id="ARBA00015972"/>
    </source>
</evidence>
<keyword evidence="6 11" id="KW-0548">Nucleotidyltransferase</keyword>
<dbReference type="EC" id="2.7.7.6" evidence="2 11"/>
<dbReference type="InterPro" id="IPR011263">
    <property type="entry name" value="DNA-dir_RNA_pol_RpoA/D/Rpb3"/>
</dbReference>
<comment type="catalytic activity">
    <reaction evidence="10 11">
        <text>RNA(n) + a ribonucleoside 5'-triphosphate = RNA(n+1) + diphosphate</text>
        <dbReference type="Rhea" id="RHEA:21248"/>
        <dbReference type="Rhea" id="RHEA-COMP:14527"/>
        <dbReference type="Rhea" id="RHEA-COMP:17342"/>
        <dbReference type="ChEBI" id="CHEBI:33019"/>
        <dbReference type="ChEBI" id="CHEBI:61557"/>
        <dbReference type="ChEBI" id="CHEBI:140395"/>
        <dbReference type="EC" id="2.7.7.6"/>
    </reaction>
</comment>
<feature type="region of interest" description="Alpha N-terminal domain (alpha-NTD)" evidence="11">
    <location>
        <begin position="1"/>
        <end position="232"/>
    </location>
</feature>
<keyword evidence="5 11" id="KW-0808">Transferase</keyword>
<dbReference type="EMBL" id="MEVF01000025">
    <property type="protein sequence ID" value="OGC49279.1"/>
    <property type="molecule type" value="Genomic_DNA"/>
</dbReference>
<evidence type="ECO:0000259" key="12">
    <source>
        <dbReference type="SMART" id="SM00662"/>
    </source>
</evidence>
<dbReference type="InterPro" id="IPR036603">
    <property type="entry name" value="RBP11-like"/>
</dbReference>
<organism evidence="13 14">
    <name type="scientific">candidate division WWE3 bacterium RIFCSPLOWO2_01_FULL_37_15</name>
    <dbReference type="NCBI Taxonomy" id="1802622"/>
    <lineage>
        <taxon>Bacteria</taxon>
        <taxon>Katanobacteria</taxon>
    </lineage>
</organism>
<dbReference type="HAMAP" id="MF_00059">
    <property type="entry name" value="RNApol_bact_RpoA"/>
    <property type="match status" value="1"/>
</dbReference>
<dbReference type="Proteomes" id="UP000177458">
    <property type="component" value="Unassembled WGS sequence"/>
</dbReference>
<dbReference type="InterPro" id="IPR011262">
    <property type="entry name" value="DNA-dir_RNA_pol_insert"/>
</dbReference>
<dbReference type="GO" id="GO:0003899">
    <property type="term" value="F:DNA-directed RNA polymerase activity"/>
    <property type="evidence" value="ECO:0007669"/>
    <property type="project" value="UniProtKB-UniRule"/>
</dbReference>
<evidence type="ECO:0000313" key="13">
    <source>
        <dbReference type="EMBL" id="OGC49279.1"/>
    </source>
</evidence>
<name>A0A1F4UWG5_UNCKA</name>
<dbReference type="InterPro" id="IPR011260">
    <property type="entry name" value="RNAP_asu_C"/>
</dbReference>
<dbReference type="GO" id="GO:0046983">
    <property type="term" value="F:protein dimerization activity"/>
    <property type="evidence" value="ECO:0007669"/>
    <property type="project" value="InterPro"/>
</dbReference>
<dbReference type="InterPro" id="IPR011773">
    <property type="entry name" value="DNA-dir_RpoA"/>
</dbReference>
<dbReference type="SMART" id="SM00662">
    <property type="entry name" value="RPOLD"/>
    <property type="match status" value="1"/>
</dbReference>
<sequence>MMLLNPSELKITTISEDKNKGVFSLEPLPTNFGHTIGNSLKRILLTSLKGAVITQVKISGADHQFSTIPGVKEDIVESTLNLKRIRFKVYGDNPIVLNINKKGPGEVTAADIELNSEVEVLNKDQHIATLADKNTNLKMELIIESGTGYSPMEERQSSKIGVIVLDAEFSPVKSVSYTVEPARFGKDINLDNLILSVETDGSIKPSEAVKKSADLLKEFAIKIYEWVMPVQEQEVENSSTVNEKRVMTEKISVDELPLPTRTINALKKQGIETLDQLAEKSDEELADIKNLGEKSVEEIKKLLKKEGLL</sequence>
<dbReference type="NCBIfam" id="TIGR02027">
    <property type="entry name" value="rpoA"/>
    <property type="match status" value="1"/>
</dbReference>
<dbReference type="Pfam" id="PF01000">
    <property type="entry name" value="RNA_pol_A_bac"/>
    <property type="match status" value="1"/>
</dbReference>